<gene>
    <name evidence="8" type="ORF">UX47_C0002G0015</name>
</gene>
<evidence type="ECO:0000259" key="7">
    <source>
        <dbReference type="PROSITE" id="PS51352"/>
    </source>
</evidence>
<evidence type="ECO:0000256" key="2">
    <source>
        <dbReference type="ARBA" id="ARBA00022729"/>
    </source>
</evidence>
<dbReference type="InterPro" id="IPR001853">
    <property type="entry name" value="DSBA-like_thioredoxin_dom"/>
</dbReference>
<dbReference type="Proteomes" id="UP000034794">
    <property type="component" value="Unassembled WGS sequence"/>
</dbReference>
<feature type="domain" description="Thioredoxin" evidence="7">
    <location>
        <begin position="114"/>
        <end position="243"/>
    </location>
</feature>
<evidence type="ECO:0000256" key="4">
    <source>
        <dbReference type="ARBA" id="ARBA00023157"/>
    </source>
</evidence>
<evidence type="ECO:0000256" key="5">
    <source>
        <dbReference type="ARBA" id="ARBA00023284"/>
    </source>
</evidence>
<dbReference type="InterPro" id="IPR013766">
    <property type="entry name" value="Thioredoxin_domain"/>
</dbReference>
<dbReference type="PANTHER" id="PTHR13887:SF14">
    <property type="entry name" value="DISULFIDE BOND FORMATION PROTEIN D"/>
    <property type="match status" value="1"/>
</dbReference>
<dbReference type="AlphaFoldDB" id="A0A0G1PLR3"/>
<dbReference type="PATRIC" id="fig|1618381.3.peg.249"/>
<accession>A0A0G1PLR3</accession>
<dbReference type="GO" id="GO:0016491">
    <property type="term" value="F:oxidoreductase activity"/>
    <property type="evidence" value="ECO:0007669"/>
    <property type="project" value="UniProtKB-KW"/>
</dbReference>
<evidence type="ECO:0000256" key="6">
    <source>
        <dbReference type="SAM" id="Phobius"/>
    </source>
</evidence>
<comment type="caution">
    <text evidence="8">The sequence shown here is derived from an EMBL/GenBank/DDBJ whole genome shotgun (WGS) entry which is preliminary data.</text>
</comment>
<dbReference type="SUPFAM" id="SSF52833">
    <property type="entry name" value="Thioredoxin-like"/>
    <property type="match status" value="1"/>
</dbReference>
<keyword evidence="4" id="KW-1015">Disulfide bond</keyword>
<dbReference type="PROSITE" id="PS51352">
    <property type="entry name" value="THIOREDOXIN_2"/>
    <property type="match status" value="1"/>
</dbReference>
<sequence length="243" mass="26017">MSDKKTGLQTLYTPILVLLLIVASFYVGRLSSQVEGLKNNVAGTDTTAPTQVQAPERQLDVASMKARAKKFGLDATKFDQCLDGGTMAERVASEQKEGAALGVSGTPSFIINGVMLVGAQPQSSFESVIDAELKNGSGDKAAAALGESGKRLTMNLAKSYVDGPSNAKIKIVEFTDFECPYCEKAFPTVKAIMEKYKGKISLEYKSFPLSFHPSAQKAAEAALCAGEQGKFWEMHDDIFAPAK</sequence>
<organism evidence="8 9">
    <name type="scientific">Candidatus Collierbacteria bacterium GW2011_GWA2_46_26</name>
    <dbReference type="NCBI Taxonomy" id="1618381"/>
    <lineage>
        <taxon>Bacteria</taxon>
        <taxon>Candidatus Collieribacteriota</taxon>
    </lineage>
</organism>
<dbReference type="Gene3D" id="3.40.30.10">
    <property type="entry name" value="Glutaredoxin"/>
    <property type="match status" value="2"/>
</dbReference>
<feature type="transmembrane region" description="Helical" evidence="6">
    <location>
        <begin position="12"/>
        <end position="28"/>
    </location>
</feature>
<evidence type="ECO:0000313" key="9">
    <source>
        <dbReference type="Proteomes" id="UP000034794"/>
    </source>
</evidence>
<comment type="similarity">
    <text evidence="1">Belongs to the thioredoxin family. DsbA subfamily.</text>
</comment>
<dbReference type="Pfam" id="PF01323">
    <property type="entry name" value="DSBA"/>
    <property type="match status" value="1"/>
</dbReference>
<dbReference type="EMBL" id="LCMI01000002">
    <property type="protein sequence ID" value="KKU33607.1"/>
    <property type="molecule type" value="Genomic_DNA"/>
</dbReference>
<dbReference type="PANTHER" id="PTHR13887">
    <property type="entry name" value="GLUTATHIONE S-TRANSFERASE KAPPA"/>
    <property type="match status" value="1"/>
</dbReference>
<dbReference type="CDD" id="cd02972">
    <property type="entry name" value="DsbA_family"/>
    <property type="match status" value="1"/>
</dbReference>
<dbReference type="Pfam" id="PF13462">
    <property type="entry name" value="Thioredoxin_4"/>
    <property type="match status" value="1"/>
</dbReference>
<keyword evidence="6" id="KW-0812">Transmembrane</keyword>
<keyword evidence="6" id="KW-0472">Membrane</keyword>
<dbReference type="InterPro" id="IPR012336">
    <property type="entry name" value="Thioredoxin-like_fold"/>
</dbReference>
<protein>
    <submittedName>
        <fullName evidence="8">DSBA-like protein thioredoxin domain-containing protein</fullName>
    </submittedName>
</protein>
<evidence type="ECO:0000256" key="1">
    <source>
        <dbReference type="ARBA" id="ARBA00005791"/>
    </source>
</evidence>
<keyword evidence="2" id="KW-0732">Signal</keyword>
<name>A0A0G1PLR3_9BACT</name>
<keyword evidence="6" id="KW-1133">Transmembrane helix</keyword>
<proteinExistence type="inferred from homology"/>
<keyword evidence="5" id="KW-0676">Redox-active center</keyword>
<evidence type="ECO:0000256" key="3">
    <source>
        <dbReference type="ARBA" id="ARBA00023002"/>
    </source>
</evidence>
<dbReference type="InterPro" id="IPR036249">
    <property type="entry name" value="Thioredoxin-like_sf"/>
</dbReference>
<keyword evidence="3" id="KW-0560">Oxidoreductase</keyword>
<reference evidence="8 9" key="1">
    <citation type="journal article" date="2015" name="Nature">
        <title>rRNA introns, odd ribosomes, and small enigmatic genomes across a large radiation of phyla.</title>
        <authorList>
            <person name="Brown C.T."/>
            <person name="Hug L.A."/>
            <person name="Thomas B.C."/>
            <person name="Sharon I."/>
            <person name="Castelle C.J."/>
            <person name="Singh A."/>
            <person name="Wilkins M.J."/>
            <person name="Williams K.H."/>
            <person name="Banfield J.F."/>
        </authorList>
    </citation>
    <scope>NUCLEOTIDE SEQUENCE [LARGE SCALE GENOMIC DNA]</scope>
</reference>
<evidence type="ECO:0000313" key="8">
    <source>
        <dbReference type="EMBL" id="KKU33607.1"/>
    </source>
</evidence>